<dbReference type="AlphaFoldDB" id="A0A401YD28"/>
<gene>
    <name evidence="2" type="ORF">EHYA_00138</name>
</gene>
<name>A0A401YD28_9ACTN</name>
<dbReference type="OrthoDB" id="3386529at2"/>
<dbReference type="Proteomes" id="UP000286931">
    <property type="component" value="Unassembled WGS sequence"/>
</dbReference>
<dbReference type="PROSITE" id="PS51257">
    <property type="entry name" value="PROKAR_LIPOPROTEIN"/>
    <property type="match status" value="1"/>
</dbReference>
<evidence type="ECO:0000313" key="3">
    <source>
        <dbReference type="Proteomes" id="UP000286931"/>
    </source>
</evidence>
<feature type="region of interest" description="Disordered" evidence="1">
    <location>
        <begin position="26"/>
        <end position="80"/>
    </location>
</feature>
<protein>
    <recommendedName>
        <fullName evidence="4">Lipoprotein</fullName>
    </recommendedName>
</protein>
<reference evidence="2 3" key="1">
    <citation type="submission" date="2018-12" db="EMBL/GenBank/DDBJ databases">
        <title>Draft genome sequence of Embleya hyalina NBRC 13850T.</title>
        <authorList>
            <person name="Komaki H."/>
            <person name="Hosoyama A."/>
            <person name="Kimura A."/>
            <person name="Ichikawa N."/>
            <person name="Tamura T."/>
        </authorList>
    </citation>
    <scope>NUCLEOTIDE SEQUENCE [LARGE SCALE GENOMIC DNA]</scope>
    <source>
        <strain evidence="2 3">NBRC 13850</strain>
    </source>
</reference>
<organism evidence="2 3">
    <name type="scientific">Embleya hyalina</name>
    <dbReference type="NCBI Taxonomy" id="516124"/>
    <lineage>
        <taxon>Bacteria</taxon>
        <taxon>Bacillati</taxon>
        <taxon>Actinomycetota</taxon>
        <taxon>Actinomycetes</taxon>
        <taxon>Kitasatosporales</taxon>
        <taxon>Streptomycetaceae</taxon>
        <taxon>Embleya</taxon>
    </lineage>
</organism>
<accession>A0A401YD28</accession>
<evidence type="ECO:0000313" key="2">
    <source>
        <dbReference type="EMBL" id="GCD92500.1"/>
    </source>
</evidence>
<evidence type="ECO:0008006" key="4">
    <source>
        <dbReference type="Google" id="ProtNLM"/>
    </source>
</evidence>
<feature type="compositionally biased region" description="Low complexity" evidence="1">
    <location>
        <begin position="29"/>
        <end position="53"/>
    </location>
</feature>
<sequence length="220" mass="22148">MRRPAVLLTSLTLVATLAGCGLGGGGNAGDAHSTGRPSAPGRGPGGTASAPATYPQPSVSASPLPALVGRTGTPSASLPAPAGVDGTSAIAVAQAAVVTMWTVDTELDATQWDAAQRAAPFLTPKYAESLRLSPQVAGPGGVWLAWAEHRSVTAVTAASADDLGKPEDTETTAFHAFTLTITPNGRDGWKGSATTMTVFVSLERASAAQSWKVSSVRAVD</sequence>
<evidence type="ECO:0000256" key="1">
    <source>
        <dbReference type="SAM" id="MobiDB-lite"/>
    </source>
</evidence>
<dbReference type="RefSeq" id="WP_126634862.1">
    <property type="nucleotide sequence ID" value="NZ_BIFH01000013.1"/>
</dbReference>
<proteinExistence type="predicted"/>
<dbReference type="EMBL" id="BIFH01000013">
    <property type="protein sequence ID" value="GCD92500.1"/>
    <property type="molecule type" value="Genomic_DNA"/>
</dbReference>
<keyword evidence="3" id="KW-1185">Reference proteome</keyword>
<comment type="caution">
    <text evidence="2">The sequence shown here is derived from an EMBL/GenBank/DDBJ whole genome shotgun (WGS) entry which is preliminary data.</text>
</comment>